<organism evidence="2 3">
    <name type="scientific">Prorocentrum cordatum</name>
    <dbReference type="NCBI Taxonomy" id="2364126"/>
    <lineage>
        <taxon>Eukaryota</taxon>
        <taxon>Sar</taxon>
        <taxon>Alveolata</taxon>
        <taxon>Dinophyceae</taxon>
        <taxon>Prorocentrales</taxon>
        <taxon>Prorocentraceae</taxon>
        <taxon>Prorocentrum</taxon>
    </lineage>
</organism>
<name>A0ABN9XL47_9DINO</name>
<dbReference type="PROSITE" id="PS50011">
    <property type="entry name" value="PROTEIN_KINASE_DOM"/>
    <property type="match status" value="1"/>
</dbReference>
<feature type="domain" description="Protein kinase" evidence="1">
    <location>
        <begin position="1"/>
        <end position="112"/>
    </location>
</feature>
<comment type="caution">
    <text evidence="2">The sequence shown here is derived from an EMBL/GenBank/DDBJ whole genome shotgun (WGS) entry which is preliminary data.</text>
</comment>
<dbReference type="EMBL" id="CAUYUJ010020702">
    <property type="protein sequence ID" value="CAK0899958.1"/>
    <property type="molecule type" value="Genomic_DNA"/>
</dbReference>
<dbReference type="Gene3D" id="1.10.510.10">
    <property type="entry name" value="Transferase(Phosphotransferase) domain 1"/>
    <property type="match status" value="1"/>
</dbReference>
<keyword evidence="3" id="KW-1185">Reference proteome</keyword>
<evidence type="ECO:0000259" key="1">
    <source>
        <dbReference type="PROSITE" id="PS50011"/>
    </source>
</evidence>
<evidence type="ECO:0000313" key="3">
    <source>
        <dbReference type="Proteomes" id="UP001189429"/>
    </source>
</evidence>
<dbReference type="InterPro" id="IPR000719">
    <property type="entry name" value="Prot_kinase_dom"/>
</dbReference>
<sequence>MIADQMLYRAEYLHSKNYIHRDIKPDNGAAIMLRTLAAGIYSKLWKANAKEWPWNKDKRDFDQSTSLEQPTTSFQLNNNKLEMEVVWMLRTRVQLQHRLRIHTHQARQFPHR</sequence>
<protein>
    <recommendedName>
        <fullName evidence="1">Protein kinase domain-containing protein</fullName>
    </recommendedName>
</protein>
<evidence type="ECO:0000313" key="2">
    <source>
        <dbReference type="EMBL" id="CAK0899958.1"/>
    </source>
</evidence>
<reference evidence="2" key="1">
    <citation type="submission" date="2023-10" db="EMBL/GenBank/DDBJ databases">
        <authorList>
            <person name="Chen Y."/>
            <person name="Shah S."/>
            <person name="Dougan E. K."/>
            <person name="Thang M."/>
            <person name="Chan C."/>
        </authorList>
    </citation>
    <scope>NUCLEOTIDE SEQUENCE [LARGE SCALE GENOMIC DNA]</scope>
</reference>
<dbReference type="Proteomes" id="UP001189429">
    <property type="component" value="Unassembled WGS sequence"/>
</dbReference>
<gene>
    <name evidence="2" type="ORF">PCOR1329_LOCUS77372</name>
</gene>
<dbReference type="InterPro" id="IPR011009">
    <property type="entry name" value="Kinase-like_dom_sf"/>
</dbReference>
<proteinExistence type="predicted"/>
<accession>A0ABN9XL47</accession>
<dbReference type="SUPFAM" id="SSF56112">
    <property type="entry name" value="Protein kinase-like (PK-like)"/>
    <property type="match status" value="1"/>
</dbReference>